<accession>A0ABN8C3U1</accession>
<keyword evidence="2" id="KW-1185">Reference proteome</keyword>
<organism evidence="1 2">
    <name type="scientific">Peronospora farinosa</name>
    <dbReference type="NCBI Taxonomy" id="134698"/>
    <lineage>
        <taxon>Eukaryota</taxon>
        <taxon>Sar</taxon>
        <taxon>Stramenopiles</taxon>
        <taxon>Oomycota</taxon>
        <taxon>Peronosporomycetes</taxon>
        <taxon>Peronosporales</taxon>
        <taxon>Peronosporaceae</taxon>
        <taxon>Peronospora</taxon>
    </lineage>
</organism>
<sequence>MEVSSNECVVRLYCFTKGTMELKIKPISSRMPCKSGQFLMAPPVSCERNNLTPKKRPSSDSSLRKTLVTRWGVLTDTSFLLFDDTTAELLGSMYVLYVSSYAQQQLWEYKIILRRRASLIP</sequence>
<evidence type="ECO:0000313" key="1">
    <source>
        <dbReference type="EMBL" id="CAH0487811.1"/>
    </source>
</evidence>
<dbReference type="Proteomes" id="UP001157938">
    <property type="component" value="Unassembled WGS sequence"/>
</dbReference>
<evidence type="ECO:0000313" key="2">
    <source>
        <dbReference type="Proteomes" id="UP001157938"/>
    </source>
</evidence>
<comment type="caution">
    <text evidence="1">The sequence shown here is derived from an EMBL/GenBank/DDBJ whole genome shotgun (WGS) entry which is preliminary data.</text>
</comment>
<reference evidence="1 2" key="1">
    <citation type="submission" date="2021-11" db="EMBL/GenBank/DDBJ databases">
        <authorList>
            <person name="Islam A."/>
            <person name="Islam S."/>
            <person name="Flora M.S."/>
            <person name="Rahman M."/>
            <person name="Ziaur R.M."/>
            <person name="Epstein J.H."/>
            <person name="Hassan M."/>
            <person name="Klassen M."/>
            <person name="Woodard K."/>
            <person name="Webb A."/>
            <person name="Webby R.J."/>
            <person name="El Zowalaty M.E."/>
        </authorList>
    </citation>
    <scope>NUCLEOTIDE SEQUENCE [LARGE SCALE GENOMIC DNA]</scope>
    <source>
        <strain evidence="1">Pf1</strain>
    </source>
</reference>
<dbReference type="EMBL" id="CAKLBC010000715">
    <property type="protein sequence ID" value="CAH0487811.1"/>
    <property type="molecule type" value="Genomic_DNA"/>
</dbReference>
<proteinExistence type="predicted"/>
<gene>
    <name evidence="1" type="ORF">PFR001_LOCUS3339</name>
</gene>
<name>A0ABN8C3U1_9STRA</name>
<protein>
    <submittedName>
        <fullName evidence="1">Uncharacterized protein</fullName>
    </submittedName>
</protein>